<dbReference type="InterPro" id="IPR036873">
    <property type="entry name" value="Rhodanese-like_dom_sf"/>
</dbReference>
<comment type="subcellular location">
    <subcellularLocation>
        <location evidence="1">Cytoplasm</location>
    </subcellularLocation>
</comment>
<evidence type="ECO:0000313" key="11">
    <source>
        <dbReference type="Proteomes" id="UP000281192"/>
    </source>
</evidence>
<dbReference type="SUPFAM" id="SSF52821">
    <property type="entry name" value="Rhodanese/Cell cycle control phosphatase"/>
    <property type="match status" value="2"/>
</dbReference>
<dbReference type="CDD" id="cd01448">
    <property type="entry name" value="TST_Repeat_1"/>
    <property type="match status" value="1"/>
</dbReference>
<dbReference type="NCBIfam" id="NF008557">
    <property type="entry name" value="PRK11493.1"/>
    <property type="match status" value="1"/>
</dbReference>
<proteinExistence type="predicted"/>
<comment type="catalytic activity">
    <reaction evidence="5">
        <text>2-oxo-3-sulfanylpropanoate + [thioredoxin]-dithiol = [thioredoxin]-disulfide + hydrogen sulfide + pyruvate + H(+)</text>
        <dbReference type="Rhea" id="RHEA:21740"/>
        <dbReference type="Rhea" id="RHEA-COMP:10698"/>
        <dbReference type="Rhea" id="RHEA-COMP:10700"/>
        <dbReference type="ChEBI" id="CHEBI:15361"/>
        <dbReference type="ChEBI" id="CHEBI:15378"/>
        <dbReference type="ChEBI" id="CHEBI:29919"/>
        <dbReference type="ChEBI" id="CHEBI:29950"/>
        <dbReference type="ChEBI" id="CHEBI:50058"/>
        <dbReference type="ChEBI" id="CHEBI:57678"/>
        <dbReference type="EC" id="2.8.1.2"/>
    </reaction>
    <physiologicalReaction direction="left-to-right" evidence="5">
        <dbReference type="Rhea" id="RHEA:21741"/>
    </physiologicalReaction>
</comment>
<gene>
    <name evidence="8" type="ORF">C1707_16795</name>
    <name evidence="9" type="ORF">CFHF_10790</name>
</gene>
<dbReference type="Proteomes" id="UP000281192">
    <property type="component" value="Chromosome"/>
</dbReference>
<keyword evidence="4" id="KW-0677">Repeat</keyword>
<feature type="domain" description="Rhodanese" evidence="7">
    <location>
        <begin position="165"/>
        <end position="279"/>
    </location>
</feature>
<dbReference type="EMBL" id="CP026100">
    <property type="protein sequence ID" value="AYV47781.1"/>
    <property type="molecule type" value="Genomic_DNA"/>
</dbReference>
<organism evidence="9 10">
    <name type="scientific">Caulobacter flavus</name>
    <dbReference type="NCBI Taxonomy" id="1679497"/>
    <lineage>
        <taxon>Bacteria</taxon>
        <taxon>Pseudomonadati</taxon>
        <taxon>Pseudomonadota</taxon>
        <taxon>Alphaproteobacteria</taxon>
        <taxon>Caulobacterales</taxon>
        <taxon>Caulobacteraceae</taxon>
        <taxon>Caulobacter</taxon>
    </lineage>
</organism>
<evidence type="ECO:0000259" key="7">
    <source>
        <dbReference type="PROSITE" id="PS50206"/>
    </source>
</evidence>
<dbReference type="InterPro" id="IPR045078">
    <property type="entry name" value="TST/MPST-like"/>
</dbReference>
<dbReference type="EMBL" id="PJRQ01000019">
    <property type="protein sequence ID" value="PLR16960.1"/>
    <property type="molecule type" value="Genomic_DNA"/>
</dbReference>
<dbReference type="AlphaFoldDB" id="A0A2N5CUK8"/>
<dbReference type="InterPro" id="IPR001307">
    <property type="entry name" value="Thiosulphate_STrfase_CS"/>
</dbReference>
<dbReference type="GO" id="GO:0016784">
    <property type="term" value="F:3-mercaptopyruvate sulfurtransferase activity"/>
    <property type="evidence" value="ECO:0007669"/>
    <property type="project" value="UniProtKB-EC"/>
</dbReference>
<evidence type="ECO:0000256" key="2">
    <source>
        <dbReference type="ARBA" id="ARBA00022490"/>
    </source>
</evidence>
<dbReference type="PANTHER" id="PTHR11364">
    <property type="entry name" value="THIOSULFATE SULFERTANSFERASE"/>
    <property type="match status" value="1"/>
</dbReference>
<dbReference type="PANTHER" id="PTHR11364:SF27">
    <property type="entry name" value="SULFURTRANSFERASE"/>
    <property type="match status" value="1"/>
</dbReference>
<evidence type="ECO:0000313" key="8">
    <source>
        <dbReference type="EMBL" id="AYV47781.1"/>
    </source>
</evidence>
<protein>
    <recommendedName>
        <fullName evidence="6">Sulfurtransferase</fullName>
    </recommendedName>
</protein>
<evidence type="ECO:0000256" key="3">
    <source>
        <dbReference type="ARBA" id="ARBA00022679"/>
    </source>
</evidence>
<dbReference type="FunFam" id="3.40.250.10:FF:000001">
    <property type="entry name" value="Sulfurtransferase"/>
    <property type="match status" value="1"/>
</dbReference>
<dbReference type="GO" id="GO:0005737">
    <property type="term" value="C:cytoplasm"/>
    <property type="evidence" value="ECO:0007669"/>
    <property type="project" value="UniProtKB-SubCell"/>
</dbReference>
<evidence type="ECO:0000256" key="1">
    <source>
        <dbReference type="ARBA" id="ARBA00004496"/>
    </source>
</evidence>
<dbReference type="GO" id="GO:0004792">
    <property type="term" value="F:thiosulfate-cyanide sulfurtransferase activity"/>
    <property type="evidence" value="ECO:0007669"/>
    <property type="project" value="InterPro"/>
</dbReference>
<name>A0A2N5CUK8_9CAUL</name>
<sequence>MTHADPLVSTAWLADHLDAPDVRIVDASWFMPGTPRDPKAEFEAGHIPGAVFFDIDEISDETSPLPHMLASGVKFASRVRKLGLGDGSRIVVYDSTSILPAARVWWNFRVMGHEDVVVLDGGLPKWVAEGRPLEDGPAAPQERHFTPRLQADLVRSFDQMKKNLETGREQVIDARAAPRFNGEVPEPRAGLASGHIPGSRNIPLSALLGSDGAMLPAERLKRVFADAGVDIEKPIATTCGSGITASVVSLALHRLGKPRAAVYDGSWTEWGGRTDAPVATGPATSPAV</sequence>
<keyword evidence="3 6" id="KW-0808">Transferase</keyword>
<dbReference type="PROSITE" id="PS00380">
    <property type="entry name" value="RHODANESE_1"/>
    <property type="match status" value="1"/>
</dbReference>
<feature type="domain" description="Rhodanese" evidence="7">
    <location>
        <begin position="18"/>
        <end position="135"/>
    </location>
</feature>
<keyword evidence="2" id="KW-0963">Cytoplasm</keyword>
<dbReference type="InterPro" id="IPR001763">
    <property type="entry name" value="Rhodanese-like_dom"/>
</dbReference>
<dbReference type="Proteomes" id="UP000234483">
    <property type="component" value="Unassembled WGS sequence"/>
</dbReference>
<reference evidence="9 10" key="1">
    <citation type="submission" date="2017-12" db="EMBL/GenBank/DDBJ databases">
        <title>The genome sequence of Caulobacter flavus CGMCC1 15093.</title>
        <authorList>
            <person name="Gao J."/>
            <person name="Mao X."/>
            <person name="Sun J."/>
        </authorList>
    </citation>
    <scope>NUCLEOTIDE SEQUENCE [LARGE SCALE GENOMIC DNA]</scope>
    <source>
        <strain evidence="9 10">CGMCC1 15093</strain>
    </source>
</reference>
<evidence type="ECO:0000256" key="5">
    <source>
        <dbReference type="ARBA" id="ARBA00051793"/>
    </source>
</evidence>
<evidence type="ECO:0000256" key="4">
    <source>
        <dbReference type="ARBA" id="ARBA00022737"/>
    </source>
</evidence>
<dbReference type="CDD" id="cd01449">
    <property type="entry name" value="TST_Repeat_2"/>
    <property type="match status" value="1"/>
</dbReference>
<dbReference type="PROSITE" id="PS00683">
    <property type="entry name" value="RHODANESE_2"/>
    <property type="match status" value="1"/>
</dbReference>
<dbReference type="PROSITE" id="PS50206">
    <property type="entry name" value="RHODANESE_3"/>
    <property type="match status" value="2"/>
</dbReference>
<dbReference type="RefSeq" id="WP_101713013.1">
    <property type="nucleotide sequence ID" value="NZ_CP026100.1"/>
</dbReference>
<dbReference type="SMART" id="SM00450">
    <property type="entry name" value="RHOD"/>
    <property type="match status" value="2"/>
</dbReference>
<dbReference type="KEGG" id="cfh:C1707_16795"/>
<evidence type="ECO:0000313" key="9">
    <source>
        <dbReference type="EMBL" id="PLR16960.1"/>
    </source>
</evidence>
<keyword evidence="11" id="KW-1185">Reference proteome</keyword>
<evidence type="ECO:0000313" key="10">
    <source>
        <dbReference type="Proteomes" id="UP000234483"/>
    </source>
</evidence>
<accession>A0A2N5CUK8</accession>
<dbReference type="OrthoDB" id="9781034at2"/>
<dbReference type="Pfam" id="PF00581">
    <property type="entry name" value="Rhodanese"/>
    <property type="match status" value="2"/>
</dbReference>
<evidence type="ECO:0000256" key="6">
    <source>
        <dbReference type="RuleBase" id="RU000507"/>
    </source>
</evidence>
<dbReference type="FunFam" id="3.40.250.10:FF:000015">
    <property type="entry name" value="Sulfurtransferase"/>
    <property type="match status" value="1"/>
</dbReference>
<keyword evidence="9" id="KW-0670">Pyruvate</keyword>
<reference evidence="8 11" key="2">
    <citation type="submission" date="2018-01" db="EMBL/GenBank/DDBJ databases">
        <title>Complete genome sequence of Caulobacter flavus RHGG3.</title>
        <authorList>
            <person name="Yang E."/>
        </authorList>
    </citation>
    <scope>NUCLEOTIDE SEQUENCE [LARGE SCALE GENOMIC DNA]</scope>
    <source>
        <strain evidence="8 11">RHGG3</strain>
    </source>
</reference>
<dbReference type="Gene3D" id="3.40.250.10">
    <property type="entry name" value="Rhodanese-like domain"/>
    <property type="match status" value="2"/>
</dbReference>